<dbReference type="Proteomes" id="UP000264071">
    <property type="component" value="Unassembled WGS sequence"/>
</dbReference>
<reference evidence="2 3" key="1">
    <citation type="journal article" date="2018" name="Nat. Biotechnol.">
        <title>A standardized bacterial taxonomy based on genome phylogeny substantially revises the tree of life.</title>
        <authorList>
            <person name="Parks D.H."/>
            <person name="Chuvochina M."/>
            <person name="Waite D.W."/>
            <person name="Rinke C."/>
            <person name="Skarshewski A."/>
            <person name="Chaumeil P.A."/>
            <person name="Hugenholtz P."/>
        </authorList>
    </citation>
    <scope>NUCLEOTIDE SEQUENCE [LARGE SCALE GENOMIC DNA]</scope>
    <source>
        <strain evidence="2">UBA8844</strain>
    </source>
</reference>
<evidence type="ECO:0008006" key="4">
    <source>
        <dbReference type="Google" id="ProtNLM"/>
    </source>
</evidence>
<evidence type="ECO:0000313" key="3">
    <source>
        <dbReference type="Proteomes" id="UP000264071"/>
    </source>
</evidence>
<evidence type="ECO:0000313" key="2">
    <source>
        <dbReference type="EMBL" id="HCT56796.1"/>
    </source>
</evidence>
<proteinExistence type="predicted"/>
<dbReference type="AlphaFoldDB" id="A0A3D4V6P7"/>
<sequence>MSGPRPLRAILVASVLSFAAGAGVMRAQQQATTRREPQFENDEMKVWKSIIMPNQPLTQHRHEHGRALVALTDGTLDVVNPAGKVVNTYHWQKGRAYWLGADPKGETHADVNNTKQPIEVIVVELKKDQP</sequence>
<gene>
    <name evidence="2" type="ORF">DGD08_06240</name>
</gene>
<name>A0A3D4V6P7_9BACT</name>
<dbReference type="InterPro" id="IPR014710">
    <property type="entry name" value="RmlC-like_jellyroll"/>
</dbReference>
<evidence type="ECO:0000256" key="1">
    <source>
        <dbReference type="SAM" id="SignalP"/>
    </source>
</evidence>
<dbReference type="Gene3D" id="2.60.120.10">
    <property type="entry name" value="Jelly Rolls"/>
    <property type="match status" value="1"/>
</dbReference>
<dbReference type="SUPFAM" id="SSF51182">
    <property type="entry name" value="RmlC-like cupins"/>
    <property type="match status" value="1"/>
</dbReference>
<comment type="caution">
    <text evidence="2">The sequence shown here is derived from an EMBL/GenBank/DDBJ whole genome shotgun (WGS) entry which is preliminary data.</text>
</comment>
<dbReference type="InterPro" id="IPR011051">
    <property type="entry name" value="RmlC_Cupin_sf"/>
</dbReference>
<accession>A0A3D4V6P7</accession>
<feature type="chain" id="PRO_5017789945" description="Cupin 2 conserved barrel domain-containing protein" evidence="1">
    <location>
        <begin position="23"/>
        <end position="130"/>
    </location>
</feature>
<organism evidence="2 3">
    <name type="scientific">Gemmatimonas aurantiaca</name>
    <dbReference type="NCBI Taxonomy" id="173480"/>
    <lineage>
        <taxon>Bacteria</taxon>
        <taxon>Pseudomonadati</taxon>
        <taxon>Gemmatimonadota</taxon>
        <taxon>Gemmatimonadia</taxon>
        <taxon>Gemmatimonadales</taxon>
        <taxon>Gemmatimonadaceae</taxon>
        <taxon>Gemmatimonas</taxon>
    </lineage>
</organism>
<feature type="signal peptide" evidence="1">
    <location>
        <begin position="1"/>
        <end position="22"/>
    </location>
</feature>
<protein>
    <recommendedName>
        <fullName evidence="4">Cupin 2 conserved barrel domain-containing protein</fullName>
    </recommendedName>
</protein>
<dbReference type="EMBL" id="DPIY01000006">
    <property type="protein sequence ID" value="HCT56796.1"/>
    <property type="molecule type" value="Genomic_DNA"/>
</dbReference>
<keyword evidence="1" id="KW-0732">Signal</keyword>